<dbReference type="PATRIC" id="fig|423471.3.peg.2307"/>
<dbReference type="AlphaFoldDB" id="G5J4N3"/>
<dbReference type="EMBL" id="AESD01000364">
    <property type="protein sequence ID" value="EHJ12860.1"/>
    <property type="molecule type" value="Genomic_DNA"/>
</dbReference>
<sequence length="350" mass="40547">MNQNIYTPMTSLSVDSHSNVPWWNRSVIGKDSLLEDLTRQFSKPEVSESAVFLYSREMMSLAVFAKTIEAIDSEKFGKEEFLVFVKMKYLLSQGINEYQGIYESLKLLKVAIDAKDCFIAIDQTELQYRGKKQQEFYQFVESLLWDHKDKAAFRKQVHLKLADSLPQIKTEEGKTALQSYAEHIEQLSDNELGLKLLSLFKRYQLADYSILRVISEIIQSLGKRDLLDFNGLLSLVRVNYDVFEKLQNIIGITEQQSTPETYGLMIQYIGLSNRHGLSNLKFKELMNVMKKWDQAYQTLIGIRQEHPPSQYKQPKAFKQAIPGVKIYAKYKKWLTDKKTGMVFLDLGDES</sequence>
<evidence type="ECO:0000313" key="2">
    <source>
        <dbReference type="Proteomes" id="UP000003477"/>
    </source>
</evidence>
<comment type="caution">
    <text evidence="1">The sequence shown here is derived from an EMBL/GenBank/DDBJ whole genome shotgun (WGS) entry which is preliminary data.</text>
</comment>
<dbReference type="RefSeq" id="WP_007310676.1">
    <property type="nucleotide sequence ID" value="NZ_AESD01000364.1"/>
</dbReference>
<protein>
    <submittedName>
        <fullName evidence="1">Uncharacterized protein</fullName>
    </submittedName>
</protein>
<organism evidence="1 2">
    <name type="scientific">Crocosphaera watsonii WH 0003</name>
    <dbReference type="NCBI Taxonomy" id="423471"/>
    <lineage>
        <taxon>Bacteria</taxon>
        <taxon>Bacillati</taxon>
        <taxon>Cyanobacteriota</taxon>
        <taxon>Cyanophyceae</taxon>
        <taxon>Oscillatoriophycideae</taxon>
        <taxon>Chroococcales</taxon>
        <taxon>Aphanothecaceae</taxon>
        <taxon>Crocosphaera</taxon>
    </lineage>
</organism>
<evidence type="ECO:0000313" key="1">
    <source>
        <dbReference type="EMBL" id="EHJ12860.1"/>
    </source>
</evidence>
<gene>
    <name evidence="1" type="ORF">CWATWH0003_2452</name>
</gene>
<reference evidence="1 2" key="1">
    <citation type="journal article" date="2011" name="Front. Microbiol.">
        <title>Two Strains of Crocosphaera watsonii with Highly Conserved Genomes are Distinguished by Strain-Specific Features.</title>
        <authorList>
            <person name="Bench S.R."/>
            <person name="Ilikchyan I.N."/>
            <person name="Tripp H.J."/>
            <person name="Zehr J.P."/>
        </authorList>
    </citation>
    <scope>NUCLEOTIDE SEQUENCE [LARGE SCALE GENOMIC DNA]</scope>
    <source>
        <strain evidence="1 2">WH 0003</strain>
    </source>
</reference>
<dbReference type="GeneID" id="88766126"/>
<proteinExistence type="predicted"/>
<accession>G5J4N3</accession>
<name>G5J4N3_CROWT</name>
<dbReference type="Proteomes" id="UP000003477">
    <property type="component" value="Unassembled WGS sequence"/>
</dbReference>